<dbReference type="Proteomes" id="UP001149813">
    <property type="component" value="Unassembled WGS sequence"/>
</dbReference>
<evidence type="ECO:0000313" key="5">
    <source>
        <dbReference type="Proteomes" id="UP001149813"/>
    </source>
</evidence>
<comment type="subcellular location">
    <subcellularLocation>
        <location evidence="1">Peroxisome</location>
    </subcellularLocation>
</comment>
<comment type="caution">
    <text evidence="4">The sequence shown here is derived from an EMBL/GenBank/DDBJ whole genome shotgun (WGS) entry which is preliminary data.</text>
</comment>
<reference evidence="4" key="1">
    <citation type="submission" date="2022-07" db="EMBL/GenBank/DDBJ databases">
        <title>Phylogenomic reconstructions and comparative analyses of Kickxellomycotina fungi.</title>
        <authorList>
            <person name="Reynolds N.K."/>
            <person name="Stajich J.E."/>
            <person name="Barry K."/>
            <person name="Grigoriev I.V."/>
            <person name="Crous P."/>
            <person name="Smith M.E."/>
        </authorList>
    </citation>
    <scope>NUCLEOTIDE SEQUENCE</scope>
    <source>
        <strain evidence="4">NBRC 32514</strain>
    </source>
</reference>
<evidence type="ECO:0000256" key="3">
    <source>
        <dbReference type="ARBA" id="ARBA00023235"/>
    </source>
</evidence>
<keyword evidence="5" id="KW-1185">Reference proteome</keyword>
<dbReference type="PANTHER" id="PTHR43684">
    <property type="match status" value="1"/>
</dbReference>
<evidence type="ECO:0008006" key="6">
    <source>
        <dbReference type="Google" id="ProtNLM"/>
    </source>
</evidence>
<dbReference type="GO" id="GO:0005777">
    <property type="term" value="C:peroxisome"/>
    <property type="evidence" value="ECO:0007669"/>
    <property type="project" value="UniProtKB-SubCell"/>
</dbReference>
<keyword evidence="2" id="KW-0576">Peroxisome</keyword>
<dbReference type="OrthoDB" id="448450at2759"/>
<dbReference type="Pfam" id="PF00378">
    <property type="entry name" value="ECH_1"/>
    <property type="match status" value="1"/>
</dbReference>
<dbReference type="InterPro" id="IPR029045">
    <property type="entry name" value="ClpP/crotonase-like_dom_sf"/>
</dbReference>
<dbReference type="InterPro" id="IPR014748">
    <property type="entry name" value="Enoyl-CoA_hydra_C"/>
</dbReference>
<dbReference type="CDD" id="cd06558">
    <property type="entry name" value="crotonase-like"/>
    <property type="match status" value="1"/>
</dbReference>
<dbReference type="PANTHER" id="PTHR43684:SF1">
    <property type="entry name" value="ENOYL-COA DELTA ISOMERASE 2"/>
    <property type="match status" value="1"/>
</dbReference>
<evidence type="ECO:0000256" key="2">
    <source>
        <dbReference type="ARBA" id="ARBA00023140"/>
    </source>
</evidence>
<keyword evidence="3" id="KW-0413">Isomerase</keyword>
<name>A0A9W7XZR6_9FUNG</name>
<protein>
    <recommendedName>
        <fullName evidence="6">ClpP/crotonase</fullName>
    </recommendedName>
</protein>
<dbReference type="AlphaFoldDB" id="A0A9W7XZR6"/>
<organism evidence="4 5">
    <name type="scientific">Coemansia erecta</name>
    <dbReference type="NCBI Taxonomy" id="147472"/>
    <lineage>
        <taxon>Eukaryota</taxon>
        <taxon>Fungi</taxon>
        <taxon>Fungi incertae sedis</taxon>
        <taxon>Zoopagomycota</taxon>
        <taxon>Kickxellomycotina</taxon>
        <taxon>Kickxellomycetes</taxon>
        <taxon>Kickxellales</taxon>
        <taxon>Kickxellaceae</taxon>
        <taxon>Coemansia</taxon>
    </lineage>
</organism>
<sequence length="275" mass="30273">MAPEFSLPHVSTLKLDWHDEGVLVMTFNRPERMNSMVPESYAEWKQVMELVHRTPAIRVLVITGSGRAYSAGQDLSTVRPYASEQEEHADIFRRNEVTRKLTELLITCPVPIIAAVNGPAIGYGCTTLALCDLVLATESAVFRTPFAELAFCAEGCSSLTFPRILGPAVANDMILFGRTVGAKEMHARGFVARLVQQEELLRVAVGLAVELAGRSQAAIGVSRSLVRSEELVGELVRVNNREMDELYKRMISEDAKQAIAQMFARLQAKAAKAKI</sequence>
<dbReference type="EMBL" id="JANBOJ010000041">
    <property type="protein sequence ID" value="KAJ1724124.1"/>
    <property type="molecule type" value="Genomic_DNA"/>
</dbReference>
<dbReference type="SUPFAM" id="SSF52096">
    <property type="entry name" value="ClpP/crotonase"/>
    <property type="match status" value="1"/>
</dbReference>
<dbReference type="InterPro" id="IPR051053">
    <property type="entry name" value="ECH/Chromodomain_protein"/>
</dbReference>
<proteinExistence type="predicted"/>
<accession>A0A9W7XZR6</accession>
<evidence type="ECO:0000256" key="1">
    <source>
        <dbReference type="ARBA" id="ARBA00004275"/>
    </source>
</evidence>
<dbReference type="InterPro" id="IPR001753">
    <property type="entry name" value="Enoyl-CoA_hydra/iso"/>
</dbReference>
<dbReference type="Gene3D" id="3.90.226.10">
    <property type="entry name" value="2-enoyl-CoA Hydratase, Chain A, domain 1"/>
    <property type="match status" value="1"/>
</dbReference>
<gene>
    <name evidence="4" type="ORF">LPJ53_001587</name>
</gene>
<dbReference type="Gene3D" id="1.10.12.10">
    <property type="entry name" value="Lyase 2-enoyl-coa Hydratase, Chain A, domain 2"/>
    <property type="match status" value="1"/>
</dbReference>
<dbReference type="GO" id="GO:0004165">
    <property type="term" value="F:delta(3)-delta(2)-enoyl-CoA isomerase activity"/>
    <property type="evidence" value="ECO:0007669"/>
    <property type="project" value="UniProtKB-ARBA"/>
</dbReference>
<evidence type="ECO:0000313" key="4">
    <source>
        <dbReference type="EMBL" id="KAJ1724124.1"/>
    </source>
</evidence>